<dbReference type="AlphaFoldDB" id="A0A9R0WS11"/>
<dbReference type="EMBL" id="LT934119">
    <property type="protein sequence ID" value="VAI21754.1"/>
    <property type="molecule type" value="Genomic_DNA"/>
</dbReference>
<feature type="region of interest" description="Disordered" evidence="1">
    <location>
        <begin position="1"/>
        <end position="46"/>
    </location>
</feature>
<feature type="compositionally biased region" description="Basic and acidic residues" evidence="1">
    <location>
        <begin position="9"/>
        <end position="22"/>
    </location>
</feature>
<feature type="region of interest" description="Disordered" evidence="1">
    <location>
        <begin position="311"/>
        <end position="375"/>
    </location>
</feature>
<dbReference type="Gramene" id="TRITD5Av1G201950.2">
    <property type="protein sequence ID" value="TRITD5Av1G201950.2"/>
    <property type="gene ID" value="TRITD5Av1G201950"/>
</dbReference>
<evidence type="ECO:0000256" key="1">
    <source>
        <dbReference type="SAM" id="MobiDB-lite"/>
    </source>
</evidence>
<evidence type="ECO:0000259" key="2">
    <source>
        <dbReference type="Pfam" id="PF12776"/>
    </source>
</evidence>
<feature type="compositionally biased region" description="Polar residues" evidence="1">
    <location>
        <begin position="358"/>
        <end position="375"/>
    </location>
</feature>
<evidence type="ECO:0000313" key="3">
    <source>
        <dbReference type="EMBL" id="VAI21754.1"/>
    </source>
</evidence>
<dbReference type="InterPro" id="IPR024752">
    <property type="entry name" value="Myb/SANT-like_dom"/>
</dbReference>
<reference evidence="3 4" key="1">
    <citation type="submission" date="2017-09" db="EMBL/GenBank/DDBJ databases">
        <authorList>
            <consortium name="International Durum Wheat Genome Sequencing Consortium (IDWGSC)"/>
            <person name="Milanesi L."/>
        </authorList>
    </citation>
    <scope>NUCLEOTIDE SEQUENCE [LARGE SCALE GENOMIC DNA]</scope>
    <source>
        <strain evidence="4">cv. Svevo</strain>
    </source>
</reference>
<protein>
    <recommendedName>
        <fullName evidence="2">Myb/SANT-like domain-containing protein</fullName>
    </recommendedName>
</protein>
<gene>
    <name evidence="3" type="ORF">TRITD_5Av1G201950</name>
</gene>
<dbReference type="PANTHER" id="PTHR47072">
    <property type="match status" value="1"/>
</dbReference>
<feature type="compositionally biased region" description="Basic and acidic residues" evidence="1">
    <location>
        <begin position="311"/>
        <end position="320"/>
    </location>
</feature>
<sequence length="435" mass="49975">MSSRPSSPHTERRSSNLEDRPAGRTAADGRATRPHPGGGQEPPASWSIYRRPASHQAPAASICRKSLQMDDQGRMIDFGIQGHEFSQRTTIPCPNIGHHQDNGLDDLEFTQGATGHQTNIGQDNGLDDLEFSQRIIGRRPNFGTLQRCDDLDFDQRSARQHEDSVSKSKKSLPRAKWSHQMKLYLIQQLKDFNVPGYRTQNAWSKEAWNKIVDNINKKFGLSLDVKKVKQKEQDLKKDFRTVKELAAESGFGWDRIGMKVVAPDAVWESFAERRNTDALIWRDKHFPYYDDLFALYEGRYAEGRNRRGMDYYADRDKEPSQTKFAESQGTNDYDGSPSPNINVADFPIEEEGEKDTSDFPQQQCPSRRSTQMNSQFVKTPEMCGARPTKRQKNSDFQEKYLKLKKEEIERFAAIEEKKLEDPYSISRCVTTLERH</sequence>
<proteinExistence type="predicted"/>
<dbReference type="Proteomes" id="UP000324705">
    <property type="component" value="Chromosome 5A"/>
</dbReference>
<dbReference type="Pfam" id="PF12776">
    <property type="entry name" value="Myb_DNA-bind_3"/>
    <property type="match status" value="1"/>
</dbReference>
<feature type="domain" description="Myb/SANT-like" evidence="2">
    <location>
        <begin position="176"/>
        <end position="269"/>
    </location>
</feature>
<name>A0A9R0WS11_TRITD</name>
<evidence type="ECO:0000313" key="4">
    <source>
        <dbReference type="Proteomes" id="UP000324705"/>
    </source>
</evidence>
<organism evidence="3 4">
    <name type="scientific">Triticum turgidum subsp. durum</name>
    <name type="common">Durum wheat</name>
    <name type="synonym">Triticum durum</name>
    <dbReference type="NCBI Taxonomy" id="4567"/>
    <lineage>
        <taxon>Eukaryota</taxon>
        <taxon>Viridiplantae</taxon>
        <taxon>Streptophyta</taxon>
        <taxon>Embryophyta</taxon>
        <taxon>Tracheophyta</taxon>
        <taxon>Spermatophyta</taxon>
        <taxon>Magnoliopsida</taxon>
        <taxon>Liliopsida</taxon>
        <taxon>Poales</taxon>
        <taxon>Poaceae</taxon>
        <taxon>BOP clade</taxon>
        <taxon>Pooideae</taxon>
        <taxon>Triticodae</taxon>
        <taxon>Triticeae</taxon>
        <taxon>Triticinae</taxon>
        <taxon>Triticum</taxon>
    </lineage>
</organism>
<dbReference type="PANTHER" id="PTHR47072:SF4">
    <property type="entry name" value="MYB_SANT-LIKE DOMAIN-CONTAINING PROTEIN"/>
    <property type="match status" value="1"/>
</dbReference>
<feature type="compositionally biased region" description="Polar residues" evidence="1">
    <location>
        <begin position="321"/>
        <end position="341"/>
    </location>
</feature>
<keyword evidence="4" id="KW-1185">Reference proteome</keyword>
<accession>A0A9R0WS11</accession>